<dbReference type="PANTHER" id="PTHR42928">
    <property type="entry name" value="TRICARBOXYLATE-BINDING PROTEIN"/>
    <property type="match status" value="1"/>
</dbReference>
<feature type="chain" id="PRO_5032362165" evidence="2">
    <location>
        <begin position="30"/>
        <end position="323"/>
    </location>
</feature>
<accession>A0A848HB50</accession>
<dbReference type="InterPro" id="IPR042100">
    <property type="entry name" value="Bug_dom1"/>
</dbReference>
<organism evidence="3 4">
    <name type="scientific">Ramlibacter agri</name>
    <dbReference type="NCBI Taxonomy" id="2728837"/>
    <lineage>
        <taxon>Bacteria</taxon>
        <taxon>Pseudomonadati</taxon>
        <taxon>Pseudomonadota</taxon>
        <taxon>Betaproteobacteria</taxon>
        <taxon>Burkholderiales</taxon>
        <taxon>Comamonadaceae</taxon>
        <taxon>Ramlibacter</taxon>
    </lineage>
</organism>
<comment type="similarity">
    <text evidence="1">Belongs to the UPF0065 (bug) family.</text>
</comment>
<dbReference type="Gene3D" id="3.40.190.10">
    <property type="entry name" value="Periplasmic binding protein-like II"/>
    <property type="match status" value="1"/>
</dbReference>
<evidence type="ECO:0000313" key="3">
    <source>
        <dbReference type="EMBL" id="NML44818.1"/>
    </source>
</evidence>
<dbReference type="Proteomes" id="UP000541185">
    <property type="component" value="Unassembled WGS sequence"/>
</dbReference>
<dbReference type="SUPFAM" id="SSF53850">
    <property type="entry name" value="Periplasmic binding protein-like II"/>
    <property type="match status" value="1"/>
</dbReference>
<keyword evidence="4" id="KW-1185">Reference proteome</keyword>
<dbReference type="InterPro" id="IPR005064">
    <property type="entry name" value="BUG"/>
</dbReference>
<proteinExistence type="inferred from homology"/>
<reference evidence="3 4" key="1">
    <citation type="submission" date="2020-04" db="EMBL/GenBank/DDBJ databases">
        <title>Ramlibacter sp. G-1-2-2 isolated from soil.</title>
        <authorList>
            <person name="Dahal R.H."/>
        </authorList>
    </citation>
    <scope>NUCLEOTIDE SEQUENCE [LARGE SCALE GENOMIC DNA]</scope>
    <source>
        <strain evidence="3 4">G-1-2-2</strain>
    </source>
</reference>
<dbReference type="PIRSF" id="PIRSF017082">
    <property type="entry name" value="YflP"/>
    <property type="match status" value="1"/>
</dbReference>
<evidence type="ECO:0000256" key="1">
    <source>
        <dbReference type="ARBA" id="ARBA00006987"/>
    </source>
</evidence>
<evidence type="ECO:0000256" key="2">
    <source>
        <dbReference type="SAM" id="SignalP"/>
    </source>
</evidence>
<keyword evidence="2" id="KW-0732">Signal</keyword>
<name>A0A848HB50_9BURK</name>
<dbReference type="RefSeq" id="WP_169418921.1">
    <property type="nucleotide sequence ID" value="NZ_JABBFX010000001.1"/>
</dbReference>
<protein>
    <submittedName>
        <fullName evidence="3">Tripartite tricarboxylate transporter substrate binding protein</fullName>
    </submittedName>
</protein>
<feature type="signal peptide" evidence="2">
    <location>
        <begin position="1"/>
        <end position="29"/>
    </location>
</feature>
<dbReference type="Pfam" id="PF03401">
    <property type="entry name" value="TctC"/>
    <property type="match status" value="1"/>
</dbReference>
<dbReference type="EMBL" id="JABBFX010000001">
    <property type="protein sequence ID" value="NML44818.1"/>
    <property type="molecule type" value="Genomic_DNA"/>
</dbReference>
<dbReference type="AlphaFoldDB" id="A0A848HB50"/>
<dbReference type="CDD" id="cd07012">
    <property type="entry name" value="PBP2_Bug_TTT"/>
    <property type="match status" value="1"/>
</dbReference>
<dbReference type="Gene3D" id="3.40.190.150">
    <property type="entry name" value="Bordetella uptake gene, domain 1"/>
    <property type="match status" value="1"/>
</dbReference>
<sequence length="323" mass="33902">MPFATFQPLRRRSLALAAALLAVAPFAGAQTAPLTIVVPYAPGGAPDVLAREVAPQLAARLKRTVLVDNKPGAAGNIGAAWVAKTAQEGSALLLATQPMVTINPLLFKNMGYEVKDLVPVTAAVNVVVVAAVNSSLPVKNLADFVQYAKAHPGTAYGTSGIGTPMHLAGLRLSKMAGTPLTHVAYRGAAPNLTDLLGGQIQLSIVDYATSKPFADEGRLRILGIGEPGRVPSAEGVPALRESVPGFDITSWFGFFARSGTPQAQVDQVATELRAILSEPEMRQRLLARGMVERAEGPAALAKLVKDDTAMFTPIVRDNNVTIE</sequence>
<comment type="caution">
    <text evidence="3">The sequence shown here is derived from an EMBL/GenBank/DDBJ whole genome shotgun (WGS) entry which is preliminary data.</text>
</comment>
<dbReference type="PANTHER" id="PTHR42928:SF5">
    <property type="entry name" value="BLR1237 PROTEIN"/>
    <property type="match status" value="1"/>
</dbReference>
<evidence type="ECO:0000313" key="4">
    <source>
        <dbReference type="Proteomes" id="UP000541185"/>
    </source>
</evidence>
<gene>
    <name evidence="3" type="ORF">HHL11_13760</name>
</gene>